<evidence type="ECO:0000256" key="1">
    <source>
        <dbReference type="ARBA" id="ARBA00004141"/>
    </source>
</evidence>
<reference evidence="7 8" key="1">
    <citation type="journal article" date="2011" name="Stand. Genomic Sci.">
        <title>Complete genome sequence of Haliscomenobacter hydrossis type strain (O).</title>
        <authorList>
            <consortium name="US DOE Joint Genome Institute (JGI-PGF)"/>
            <person name="Daligault H."/>
            <person name="Lapidus A."/>
            <person name="Zeytun A."/>
            <person name="Nolan M."/>
            <person name="Lucas S."/>
            <person name="Del Rio T.G."/>
            <person name="Tice H."/>
            <person name="Cheng J.F."/>
            <person name="Tapia R."/>
            <person name="Han C."/>
            <person name="Goodwin L."/>
            <person name="Pitluck S."/>
            <person name="Liolios K."/>
            <person name="Pagani I."/>
            <person name="Ivanova N."/>
            <person name="Huntemann M."/>
            <person name="Mavromatis K."/>
            <person name="Mikhailova N."/>
            <person name="Pati A."/>
            <person name="Chen A."/>
            <person name="Palaniappan K."/>
            <person name="Land M."/>
            <person name="Hauser L."/>
            <person name="Brambilla E.M."/>
            <person name="Rohde M."/>
            <person name="Verbarg S."/>
            <person name="Goker M."/>
            <person name="Bristow J."/>
            <person name="Eisen J.A."/>
            <person name="Markowitz V."/>
            <person name="Hugenholtz P."/>
            <person name="Kyrpides N.C."/>
            <person name="Klenk H.P."/>
            <person name="Woyke T."/>
        </authorList>
    </citation>
    <scope>NUCLEOTIDE SEQUENCE [LARGE SCALE GENOMIC DNA]</scope>
    <source>
        <strain evidence="8">ATCC 27775 / DSM 1100 / LMG 10767 / O</strain>
    </source>
</reference>
<keyword evidence="5 6" id="KW-0472">Membrane</keyword>
<feature type="transmembrane region" description="Helical" evidence="6">
    <location>
        <begin position="44"/>
        <end position="62"/>
    </location>
</feature>
<keyword evidence="4 6" id="KW-1133">Transmembrane helix</keyword>
<evidence type="ECO:0000256" key="3">
    <source>
        <dbReference type="ARBA" id="ARBA00022692"/>
    </source>
</evidence>
<feature type="transmembrane region" description="Helical" evidence="6">
    <location>
        <begin position="439"/>
        <end position="460"/>
    </location>
</feature>
<proteinExistence type="predicted"/>
<dbReference type="STRING" id="760192.Halhy_2313"/>
<feature type="transmembrane region" description="Helical" evidence="6">
    <location>
        <begin position="398"/>
        <end position="419"/>
    </location>
</feature>
<feature type="transmembrane region" description="Helical" evidence="6">
    <location>
        <begin position="275"/>
        <end position="295"/>
    </location>
</feature>
<dbReference type="InterPro" id="IPR037272">
    <property type="entry name" value="SNS_sf"/>
</dbReference>
<feature type="transmembrane region" description="Helical" evidence="6">
    <location>
        <begin position="230"/>
        <end position="255"/>
    </location>
</feature>
<comment type="subcellular location">
    <subcellularLocation>
        <location evidence="1">Membrane</location>
        <topology evidence="1">Multi-pass membrane protein</topology>
    </subcellularLocation>
</comment>
<dbReference type="RefSeq" id="WP_013764741.1">
    <property type="nucleotide sequence ID" value="NC_015510.1"/>
</dbReference>
<gene>
    <name evidence="7" type="ordered locus">Halhy_2313</name>
</gene>
<feature type="transmembrane region" description="Helical" evidence="6">
    <location>
        <begin position="152"/>
        <end position="170"/>
    </location>
</feature>
<dbReference type="AlphaFoldDB" id="F4KU94"/>
<dbReference type="Proteomes" id="UP000008461">
    <property type="component" value="Chromosome"/>
</dbReference>
<dbReference type="PROSITE" id="PS50267">
    <property type="entry name" value="NA_NEUROTRAN_SYMP_3"/>
    <property type="match status" value="1"/>
</dbReference>
<protein>
    <submittedName>
        <fullName evidence="7">Sodium:neurotransmitter symporter</fullName>
    </submittedName>
</protein>
<keyword evidence="3 6" id="KW-0812">Transmembrane</keyword>
<dbReference type="PANTHER" id="PTHR42948">
    <property type="entry name" value="TRANSPORTER"/>
    <property type="match status" value="1"/>
</dbReference>
<keyword evidence="2" id="KW-0813">Transport</keyword>
<feature type="transmembrane region" description="Helical" evidence="6">
    <location>
        <begin position="325"/>
        <end position="348"/>
    </location>
</feature>
<dbReference type="PRINTS" id="PR00176">
    <property type="entry name" value="NANEUSMPORT"/>
</dbReference>
<evidence type="ECO:0000256" key="4">
    <source>
        <dbReference type="ARBA" id="ARBA00022989"/>
    </source>
</evidence>
<dbReference type="OrthoDB" id="9762833at2"/>
<dbReference type="GO" id="GO:0016020">
    <property type="term" value="C:membrane"/>
    <property type="evidence" value="ECO:0007669"/>
    <property type="project" value="UniProtKB-SubCell"/>
</dbReference>
<evidence type="ECO:0000256" key="6">
    <source>
        <dbReference type="SAM" id="Phobius"/>
    </source>
</evidence>
<feature type="transmembrane region" description="Helical" evidence="6">
    <location>
        <begin position="369"/>
        <end position="392"/>
    </location>
</feature>
<name>F4KU94_HALH1</name>
<evidence type="ECO:0000313" key="7">
    <source>
        <dbReference type="EMBL" id="AEE50191.1"/>
    </source>
</evidence>
<feature type="transmembrane region" description="Helical" evidence="6">
    <location>
        <begin position="177"/>
        <end position="197"/>
    </location>
</feature>
<keyword evidence="8" id="KW-1185">Reference proteome</keyword>
<dbReference type="KEGG" id="hhy:Halhy_2313"/>
<evidence type="ECO:0000256" key="5">
    <source>
        <dbReference type="ARBA" id="ARBA00023136"/>
    </source>
</evidence>
<dbReference type="Pfam" id="PF00209">
    <property type="entry name" value="SNF"/>
    <property type="match status" value="2"/>
</dbReference>
<evidence type="ECO:0000256" key="2">
    <source>
        <dbReference type="ARBA" id="ARBA00022448"/>
    </source>
</evidence>
<dbReference type="SUPFAM" id="SSF161070">
    <property type="entry name" value="SNF-like"/>
    <property type="match status" value="1"/>
</dbReference>
<accession>F4KU94</accession>
<dbReference type="eggNOG" id="COG0733">
    <property type="taxonomic scope" value="Bacteria"/>
</dbReference>
<dbReference type="EMBL" id="CP002691">
    <property type="protein sequence ID" value="AEE50191.1"/>
    <property type="molecule type" value="Genomic_DNA"/>
</dbReference>
<dbReference type="NCBIfam" id="NF037979">
    <property type="entry name" value="Na_transp"/>
    <property type="match status" value="1"/>
</dbReference>
<reference key="2">
    <citation type="submission" date="2011-04" db="EMBL/GenBank/DDBJ databases">
        <title>Complete sequence of chromosome of Haliscomenobacter hydrossis DSM 1100.</title>
        <authorList>
            <consortium name="US DOE Joint Genome Institute (JGI-PGF)"/>
            <person name="Lucas S."/>
            <person name="Han J."/>
            <person name="Lapidus A."/>
            <person name="Bruce D."/>
            <person name="Goodwin L."/>
            <person name="Pitluck S."/>
            <person name="Peters L."/>
            <person name="Kyrpides N."/>
            <person name="Mavromatis K."/>
            <person name="Ivanova N."/>
            <person name="Ovchinnikova G."/>
            <person name="Pagani I."/>
            <person name="Daligault H."/>
            <person name="Detter J.C."/>
            <person name="Han C."/>
            <person name="Land M."/>
            <person name="Hauser L."/>
            <person name="Markowitz V."/>
            <person name="Cheng J.-F."/>
            <person name="Hugenholtz P."/>
            <person name="Woyke T."/>
            <person name="Wu D."/>
            <person name="Verbarg S."/>
            <person name="Frueling A."/>
            <person name="Brambilla E."/>
            <person name="Klenk H.-P."/>
            <person name="Eisen J.A."/>
        </authorList>
    </citation>
    <scope>NUCLEOTIDE SEQUENCE</scope>
    <source>
        <strain>DSM 1100</strain>
    </source>
</reference>
<evidence type="ECO:0000313" key="8">
    <source>
        <dbReference type="Proteomes" id="UP000008461"/>
    </source>
</evidence>
<dbReference type="PANTHER" id="PTHR42948:SF1">
    <property type="entry name" value="TRANSPORTER"/>
    <property type="match status" value="1"/>
</dbReference>
<dbReference type="InterPro" id="IPR000175">
    <property type="entry name" value="Na/ntran_symport"/>
</dbReference>
<feature type="transmembrane region" description="Helical" evidence="6">
    <location>
        <begin position="90"/>
        <end position="109"/>
    </location>
</feature>
<sequence length="528" mass="58300">MSSSNTESWGSRVGLVLAMAGNAVGLGNFLRFPVQAIQNGGGTFIIPYLVCFLLMGIPLLFVEWSMGRFGGKYGHHSTPFILDSMSKQAFWKYIGVFGIFTNLAVAAYYCYLESWTLGYIWHSVAGTFDGQTRDEVANFFTNYTSLSDAQPIIFWVICLLLNTWILSRGLSGGVEKVAKIGMPLLILFGVILAIRGVSLQPGTNNALYAGTDGLNYLWTPDFSTIWSPKVWLAAAGQIFFTLSVGMGSIQCYSSYLRSRDDVALNAMSAGWMNEFVEVCLGGAIVIPITVGYFGIDGMLELVNKVGGLGLGFRTLPFLFQQWGPFLAIAASVMWFGLLFFAGITSSLAMGTPCMGFLQDEFGWKRENAAWAFGATVGILGLPTVLFFNYGVFDEYDHWAGTVSLVVFAFFEIILFAWIFGMKKGWEEITRGADIKVPIIFKYIIQYVTPVILGWVLIASMPANWDKIMNTGLYAQIAAATDPAVIANLEKTIMYQNIARIGLLALWIGIAVLVYIAYRKRLREGRFTH</sequence>
<organism evidence="7 8">
    <name type="scientific">Haliscomenobacter hydrossis (strain ATCC 27775 / DSM 1100 / LMG 10767 / O)</name>
    <dbReference type="NCBI Taxonomy" id="760192"/>
    <lineage>
        <taxon>Bacteria</taxon>
        <taxon>Pseudomonadati</taxon>
        <taxon>Bacteroidota</taxon>
        <taxon>Saprospiria</taxon>
        <taxon>Saprospirales</taxon>
        <taxon>Haliscomenobacteraceae</taxon>
        <taxon>Haliscomenobacter</taxon>
    </lineage>
</organism>
<dbReference type="HOGENOM" id="CLU_006855_3_3_10"/>
<feature type="transmembrane region" description="Helical" evidence="6">
    <location>
        <begin position="12"/>
        <end position="32"/>
    </location>
</feature>
<feature type="transmembrane region" description="Helical" evidence="6">
    <location>
        <begin position="497"/>
        <end position="517"/>
    </location>
</feature>
<dbReference type="CDD" id="cd10333">
    <property type="entry name" value="LeuT-like_sbd"/>
    <property type="match status" value="1"/>
</dbReference>